<protein>
    <submittedName>
        <fullName evidence="2">Uncharacterized protein</fullName>
    </submittedName>
</protein>
<dbReference type="RefSeq" id="WP_121622719.1">
    <property type="nucleotide sequence ID" value="NZ_JACIIW010000001.1"/>
</dbReference>
<feature type="compositionally biased region" description="Pro residues" evidence="1">
    <location>
        <begin position="83"/>
        <end position="95"/>
    </location>
</feature>
<dbReference type="EMBL" id="RCTF01000005">
    <property type="protein sequence ID" value="RLP79509.1"/>
    <property type="molecule type" value="Genomic_DNA"/>
</dbReference>
<sequence length="153" mass="15362">MSDILPTVRVVNPAAPGEYKIINEADLKPHHVLWSEGAGAPPAAAGNDAPAEPAGQDQKGDPADKPADGAPADPAAAEKAPHDAPPSPPAPPAAPRDPLDHDGDGRKGGSAPLATAGKGPGGRWYVKRAKEIVSGPYPDETAAQAAAEKENAS</sequence>
<evidence type="ECO:0000256" key="1">
    <source>
        <dbReference type="SAM" id="MobiDB-lite"/>
    </source>
</evidence>
<feature type="compositionally biased region" description="Low complexity" evidence="1">
    <location>
        <begin position="37"/>
        <end position="55"/>
    </location>
</feature>
<dbReference type="AlphaFoldDB" id="A0A3L7AGJ7"/>
<feature type="region of interest" description="Disordered" evidence="1">
    <location>
        <begin position="33"/>
        <end position="153"/>
    </location>
</feature>
<evidence type="ECO:0000313" key="3">
    <source>
        <dbReference type="Proteomes" id="UP000269692"/>
    </source>
</evidence>
<reference evidence="2 3" key="1">
    <citation type="submission" date="2018-10" db="EMBL/GenBank/DDBJ databases">
        <title>Xanthobacter tagetidis genome sequencing and assembly.</title>
        <authorList>
            <person name="Maclea K.S."/>
            <person name="Goen A.E."/>
            <person name="Fatima S.A."/>
        </authorList>
    </citation>
    <scope>NUCLEOTIDE SEQUENCE [LARGE SCALE GENOMIC DNA]</scope>
    <source>
        <strain evidence="2 3">ATCC 700314</strain>
    </source>
</reference>
<proteinExistence type="predicted"/>
<feature type="compositionally biased region" description="Low complexity" evidence="1">
    <location>
        <begin position="68"/>
        <end position="78"/>
    </location>
</feature>
<feature type="compositionally biased region" description="Basic and acidic residues" evidence="1">
    <location>
        <begin position="58"/>
        <end position="67"/>
    </location>
</feature>
<keyword evidence="3" id="KW-1185">Reference proteome</keyword>
<comment type="caution">
    <text evidence="2">The sequence shown here is derived from an EMBL/GenBank/DDBJ whole genome shotgun (WGS) entry which is preliminary data.</text>
</comment>
<gene>
    <name evidence="2" type="ORF">D9R14_07540</name>
</gene>
<organism evidence="2 3">
    <name type="scientific">Xanthobacter tagetidis</name>
    <dbReference type="NCBI Taxonomy" id="60216"/>
    <lineage>
        <taxon>Bacteria</taxon>
        <taxon>Pseudomonadati</taxon>
        <taxon>Pseudomonadota</taxon>
        <taxon>Alphaproteobacteria</taxon>
        <taxon>Hyphomicrobiales</taxon>
        <taxon>Xanthobacteraceae</taxon>
        <taxon>Xanthobacter</taxon>
    </lineage>
</organism>
<accession>A0A3L7AGJ7</accession>
<feature type="compositionally biased region" description="Basic and acidic residues" evidence="1">
    <location>
        <begin position="97"/>
        <end position="107"/>
    </location>
</feature>
<name>A0A3L7AGJ7_9HYPH</name>
<evidence type="ECO:0000313" key="2">
    <source>
        <dbReference type="EMBL" id="RLP79509.1"/>
    </source>
</evidence>
<dbReference type="Proteomes" id="UP000269692">
    <property type="component" value="Unassembled WGS sequence"/>
</dbReference>